<dbReference type="Gene3D" id="1.10.10.10">
    <property type="entry name" value="Winged helix-like DNA-binding domain superfamily/Winged helix DNA-binding domain"/>
    <property type="match status" value="1"/>
</dbReference>
<sequence>MLTSANPPLYHQLADDLAQAIIGGTLQPGARLPSVRRTAHSRALSLNTVVAAYRMLEDRGLIEARPQSGYYVRARLPVLARTAPITSTQAAPADGAVLDLIGTVLSAQQQAGFIDLALACPKGGDFYPGAKLARLMGQVLRRQPQMLSTYALPPGSERLRTQIARRAMELGMALRPDNILITHGCMEALQLALRAVTRPGDTVGLESPTYFNLLPLLSSLGLKAVEIPTDPLTGLSLDALELLLSENRLNAVVAMPNVHNPLGCIMPLENKKRLARLVTHHRVPLIEDALYAELQFGETLAPAVKAFDTEGWVIVCTSYTKTLAPDFRVGWMEAGRFREAVRKLKFASSVAEPLVLSETLGLFLETGGYDHHLRGLKRRYASHVDRVLGLIDRHFPPGTHATHPAGGFLIWVELPEGFDTVALFHAALAEGISVMPGPLYSPGGRYPNALRLSCCYPMDERYTGALARVGTLACQQAMQRRLAPLPAAS</sequence>
<dbReference type="Gene3D" id="3.40.640.10">
    <property type="entry name" value="Type I PLP-dependent aspartate aminotransferase-like (Major domain)"/>
    <property type="match status" value="1"/>
</dbReference>
<keyword evidence="9" id="KW-1185">Reference proteome</keyword>
<evidence type="ECO:0000313" key="8">
    <source>
        <dbReference type="EMBL" id="CUA85935.1"/>
    </source>
</evidence>
<dbReference type="GO" id="GO:0030170">
    <property type="term" value="F:pyridoxal phosphate binding"/>
    <property type="evidence" value="ECO:0007669"/>
    <property type="project" value="InterPro"/>
</dbReference>
<dbReference type="SUPFAM" id="SSF53383">
    <property type="entry name" value="PLP-dependent transferases"/>
    <property type="match status" value="1"/>
</dbReference>
<evidence type="ECO:0000256" key="6">
    <source>
        <dbReference type="ARBA" id="ARBA00023163"/>
    </source>
</evidence>
<evidence type="ECO:0000256" key="1">
    <source>
        <dbReference type="ARBA" id="ARBA00005384"/>
    </source>
</evidence>
<dbReference type="SMART" id="SM00345">
    <property type="entry name" value="HTH_GNTR"/>
    <property type="match status" value="1"/>
</dbReference>
<dbReference type="Gene3D" id="3.90.1150.10">
    <property type="entry name" value="Aspartate Aminotransferase, domain 1"/>
    <property type="match status" value="1"/>
</dbReference>
<keyword evidence="4" id="KW-0805">Transcription regulation</keyword>
<dbReference type="InterPro" id="IPR036390">
    <property type="entry name" value="WH_DNA-bd_sf"/>
</dbReference>
<comment type="similarity">
    <text evidence="1">In the C-terminal section; belongs to the class-I pyridoxal-phosphate-dependent aminotransferase family.</text>
</comment>
<dbReference type="CDD" id="cd00609">
    <property type="entry name" value="AAT_like"/>
    <property type="match status" value="1"/>
</dbReference>
<dbReference type="InterPro" id="IPR015421">
    <property type="entry name" value="PyrdxlP-dep_Trfase_major"/>
</dbReference>
<dbReference type="GO" id="GO:0003677">
    <property type="term" value="F:DNA binding"/>
    <property type="evidence" value="ECO:0007669"/>
    <property type="project" value="UniProtKB-KW"/>
</dbReference>
<evidence type="ECO:0000256" key="3">
    <source>
        <dbReference type="ARBA" id="ARBA00022898"/>
    </source>
</evidence>
<evidence type="ECO:0000256" key="4">
    <source>
        <dbReference type="ARBA" id="ARBA00023015"/>
    </source>
</evidence>
<dbReference type="GO" id="GO:0003700">
    <property type="term" value="F:DNA-binding transcription factor activity"/>
    <property type="evidence" value="ECO:0007669"/>
    <property type="project" value="InterPro"/>
</dbReference>
<evidence type="ECO:0000256" key="5">
    <source>
        <dbReference type="ARBA" id="ARBA00023125"/>
    </source>
</evidence>
<name>A0A0K6H5B5_9NEIS</name>
<reference evidence="9" key="1">
    <citation type="submission" date="2015-08" db="EMBL/GenBank/DDBJ databases">
        <authorList>
            <person name="Varghese N."/>
        </authorList>
    </citation>
    <scope>NUCLEOTIDE SEQUENCE [LARGE SCALE GENOMIC DNA]</scope>
    <source>
        <strain evidence="9">DSM 17901</strain>
    </source>
</reference>
<dbReference type="CDD" id="cd07377">
    <property type="entry name" value="WHTH_GntR"/>
    <property type="match status" value="1"/>
</dbReference>
<dbReference type="EMBL" id="CYHA01000007">
    <property type="protein sequence ID" value="CUA85935.1"/>
    <property type="molecule type" value="Genomic_DNA"/>
</dbReference>
<keyword evidence="5" id="KW-0238">DNA-binding</keyword>
<dbReference type="Pfam" id="PF00155">
    <property type="entry name" value="Aminotran_1_2"/>
    <property type="match status" value="1"/>
</dbReference>
<gene>
    <name evidence="8" type="ORF">Ga0061063_2528</name>
</gene>
<feature type="domain" description="HTH gntR-type" evidence="7">
    <location>
        <begin position="7"/>
        <end position="75"/>
    </location>
</feature>
<dbReference type="InterPro" id="IPR000524">
    <property type="entry name" value="Tscrpt_reg_HTH_GntR"/>
</dbReference>
<evidence type="ECO:0000313" key="9">
    <source>
        <dbReference type="Proteomes" id="UP000243535"/>
    </source>
</evidence>
<evidence type="ECO:0000256" key="2">
    <source>
        <dbReference type="ARBA" id="ARBA00021531"/>
    </source>
</evidence>
<dbReference type="InterPro" id="IPR004839">
    <property type="entry name" value="Aminotransferase_I/II_large"/>
</dbReference>
<keyword evidence="3" id="KW-0663">Pyridoxal phosphate</keyword>
<organism evidence="8 9">
    <name type="scientific">Gulbenkiania indica</name>
    <dbReference type="NCBI Taxonomy" id="375574"/>
    <lineage>
        <taxon>Bacteria</taxon>
        <taxon>Pseudomonadati</taxon>
        <taxon>Pseudomonadota</taxon>
        <taxon>Betaproteobacteria</taxon>
        <taxon>Neisseriales</taxon>
        <taxon>Chromobacteriaceae</taxon>
        <taxon>Gulbenkiania</taxon>
    </lineage>
</organism>
<dbReference type="PANTHER" id="PTHR46577">
    <property type="entry name" value="HTH-TYPE TRANSCRIPTIONAL REGULATORY PROTEIN GABR"/>
    <property type="match status" value="1"/>
</dbReference>
<protein>
    <recommendedName>
        <fullName evidence="2">Putative 8-amino-7-oxononanoate synthase</fullName>
    </recommendedName>
</protein>
<dbReference type="SUPFAM" id="SSF46785">
    <property type="entry name" value="Winged helix' DNA-binding domain"/>
    <property type="match status" value="1"/>
</dbReference>
<dbReference type="InterPro" id="IPR036388">
    <property type="entry name" value="WH-like_DNA-bd_sf"/>
</dbReference>
<dbReference type="STRING" id="375574.GCA_001418035_02304"/>
<evidence type="ECO:0000259" key="7">
    <source>
        <dbReference type="PROSITE" id="PS50949"/>
    </source>
</evidence>
<dbReference type="PANTHER" id="PTHR46577:SF2">
    <property type="entry name" value="TRANSCRIPTIONAL REGULATORY PROTEIN"/>
    <property type="match status" value="1"/>
</dbReference>
<dbReference type="Proteomes" id="UP000243535">
    <property type="component" value="Unassembled WGS sequence"/>
</dbReference>
<proteinExistence type="inferred from homology"/>
<dbReference type="InterPro" id="IPR015424">
    <property type="entry name" value="PyrdxlP-dep_Trfase"/>
</dbReference>
<accession>A0A0K6H5B5</accession>
<dbReference type="InterPro" id="IPR015422">
    <property type="entry name" value="PyrdxlP-dep_Trfase_small"/>
</dbReference>
<dbReference type="PROSITE" id="PS50949">
    <property type="entry name" value="HTH_GNTR"/>
    <property type="match status" value="1"/>
</dbReference>
<dbReference type="InterPro" id="IPR051446">
    <property type="entry name" value="HTH_trans_reg/aminotransferase"/>
</dbReference>
<dbReference type="RefSeq" id="WP_054285388.1">
    <property type="nucleotide sequence ID" value="NZ_CYHA01000007.1"/>
</dbReference>
<dbReference type="AlphaFoldDB" id="A0A0K6H5B5"/>
<dbReference type="Pfam" id="PF00392">
    <property type="entry name" value="GntR"/>
    <property type="match status" value="1"/>
</dbReference>
<keyword evidence="6" id="KW-0804">Transcription</keyword>